<dbReference type="InterPro" id="IPR036514">
    <property type="entry name" value="SGNH_hydro_sf"/>
</dbReference>
<accession>A0A1I0Q2J3</accession>
<dbReference type="OrthoDB" id="945151at2"/>
<reference evidence="2" key="1">
    <citation type="submission" date="2016-10" db="EMBL/GenBank/DDBJ databases">
        <authorList>
            <person name="Varghese N."/>
            <person name="Submissions S."/>
        </authorList>
    </citation>
    <scope>NUCLEOTIDE SEQUENCE [LARGE SCALE GENOMIC DNA]</scope>
    <source>
        <strain evidence="2">CGMCC 1.12402</strain>
    </source>
</reference>
<organism evidence="1 2">
    <name type="scientific">Roseivirga pacifica</name>
    <dbReference type="NCBI Taxonomy" id="1267423"/>
    <lineage>
        <taxon>Bacteria</taxon>
        <taxon>Pseudomonadati</taxon>
        <taxon>Bacteroidota</taxon>
        <taxon>Cytophagia</taxon>
        <taxon>Cytophagales</taxon>
        <taxon>Roseivirgaceae</taxon>
        <taxon>Roseivirga</taxon>
    </lineage>
</organism>
<keyword evidence="1" id="KW-0378">Hydrolase</keyword>
<dbReference type="EMBL" id="FOIR01000002">
    <property type="protein sequence ID" value="SEW21004.1"/>
    <property type="molecule type" value="Genomic_DNA"/>
</dbReference>
<dbReference type="SUPFAM" id="SSF52266">
    <property type="entry name" value="SGNH hydrolase"/>
    <property type="match status" value="1"/>
</dbReference>
<dbReference type="Proteomes" id="UP000199437">
    <property type="component" value="Unassembled WGS sequence"/>
</dbReference>
<dbReference type="CDD" id="cd00229">
    <property type="entry name" value="SGNH_hydrolase"/>
    <property type="match status" value="1"/>
</dbReference>
<proteinExistence type="predicted"/>
<name>A0A1I0Q2J3_9BACT</name>
<dbReference type="Gene3D" id="3.40.50.1110">
    <property type="entry name" value="SGNH hydrolase"/>
    <property type="match status" value="1"/>
</dbReference>
<dbReference type="AlphaFoldDB" id="A0A1I0Q2J3"/>
<keyword evidence="2" id="KW-1185">Reference proteome</keyword>
<evidence type="ECO:0000313" key="1">
    <source>
        <dbReference type="EMBL" id="SEW21004.1"/>
    </source>
</evidence>
<dbReference type="GO" id="GO:0016788">
    <property type="term" value="F:hydrolase activity, acting on ester bonds"/>
    <property type="evidence" value="ECO:0007669"/>
    <property type="project" value="UniProtKB-ARBA"/>
</dbReference>
<protein>
    <submittedName>
        <fullName evidence="1">GDSL-like Lipase/Acylhydrolase family protein</fullName>
    </submittedName>
</protein>
<gene>
    <name evidence="1" type="ORF">SAMN05216290_1942</name>
</gene>
<evidence type="ECO:0000313" key="2">
    <source>
        <dbReference type="Proteomes" id="UP000199437"/>
    </source>
</evidence>
<sequence>MLKSVRQLFLIILITILTLELVIRGMILLKTPDSILFDDEIIFKIKPYGEYLGVVMNDIGCIGPDWKGEKRDNEKRVLILGGSTSYSVDLPRITAENVNNKGSYSIVSCGKPRYTSYINRVNLEHNLMAYKPDIVVLYMGINDAIYNNFTWVDDKPEVGFFNWKSYTSWLSYDVLKYYLIDKGIRGNPEFATGALRSEEIFDQNVRAIIKTADQFGVEVILSDFAIAYPTTDKRLENKMLRMEPQMKHFWGNISSTRYAVERHNAIIKKLAEEYGLSLVSVFDKVPKNSEYFVDICHMTTKGKYVLANEIAKAIIIGAPVSKPLNPPLTKYP</sequence>